<evidence type="ECO:0000313" key="2">
    <source>
        <dbReference type="Proteomes" id="UP000243975"/>
    </source>
</evidence>
<comment type="caution">
    <text evidence="1">The sequence shown here is derived from an EMBL/GenBank/DDBJ whole genome shotgun (WGS) entry which is preliminary data.</text>
</comment>
<dbReference type="PANTHER" id="PTHR12459:SF15">
    <property type="entry name" value="TRANSMEMBRANE PROTEIN 135"/>
    <property type="match status" value="1"/>
</dbReference>
<organism evidence="1 2">
    <name type="scientific">Cynara cardunculus var. scolymus</name>
    <name type="common">Globe artichoke</name>
    <name type="synonym">Cynara scolymus</name>
    <dbReference type="NCBI Taxonomy" id="59895"/>
    <lineage>
        <taxon>Eukaryota</taxon>
        <taxon>Viridiplantae</taxon>
        <taxon>Streptophyta</taxon>
        <taxon>Embryophyta</taxon>
        <taxon>Tracheophyta</taxon>
        <taxon>Spermatophyta</taxon>
        <taxon>Magnoliopsida</taxon>
        <taxon>eudicotyledons</taxon>
        <taxon>Gunneridae</taxon>
        <taxon>Pentapetalae</taxon>
        <taxon>asterids</taxon>
        <taxon>campanulids</taxon>
        <taxon>Asterales</taxon>
        <taxon>Asteraceae</taxon>
        <taxon>Carduoideae</taxon>
        <taxon>Cardueae</taxon>
        <taxon>Carduinae</taxon>
        <taxon>Cynara</taxon>
    </lineage>
</organism>
<accession>A0A103XIB2</accession>
<dbReference type="Gramene" id="KVH91311">
    <property type="protein sequence ID" value="KVH91311"/>
    <property type="gene ID" value="Ccrd_006663"/>
</dbReference>
<name>A0A103XIB2_CYNCS</name>
<dbReference type="STRING" id="59895.A0A103XIB2"/>
<feature type="non-terminal residue" evidence="1">
    <location>
        <position position="166"/>
    </location>
</feature>
<keyword evidence="2" id="KW-1185">Reference proteome</keyword>
<dbReference type="EMBL" id="LEKV01005050">
    <property type="protein sequence ID" value="KVH91311.1"/>
    <property type="molecule type" value="Genomic_DNA"/>
</dbReference>
<evidence type="ECO:0000313" key="1">
    <source>
        <dbReference type="EMBL" id="KVH91311.1"/>
    </source>
</evidence>
<dbReference type="PANTHER" id="PTHR12459">
    <property type="entry name" value="TRANSMEMBRANE PROTEIN 135-RELATED"/>
    <property type="match status" value="1"/>
</dbReference>
<reference evidence="1 2" key="1">
    <citation type="journal article" date="2016" name="Sci. Rep.">
        <title>The genome sequence of the outbreeding globe artichoke constructed de novo incorporating a phase-aware low-pass sequencing strategy of F1 progeny.</title>
        <authorList>
            <person name="Scaglione D."/>
            <person name="Reyes-Chin-Wo S."/>
            <person name="Acquadro A."/>
            <person name="Froenicke L."/>
            <person name="Portis E."/>
            <person name="Beitel C."/>
            <person name="Tirone M."/>
            <person name="Mauro R."/>
            <person name="Lo Monaco A."/>
            <person name="Mauromicale G."/>
            <person name="Faccioli P."/>
            <person name="Cattivelli L."/>
            <person name="Rieseberg L."/>
            <person name="Michelmore R."/>
            <person name="Lanteri S."/>
        </authorList>
    </citation>
    <scope>NUCLEOTIDE SEQUENCE [LARGE SCALE GENOMIC DNA]</scope>
    <source>
        <strain evidence="1">2C</strain>
    </source>
</reference>
<dbReference type="Proteomes" id="UP000243975">
    <property type="component" value="Unassembled WGS sequence"/>
</dbReference>
<sequence>MKFSSLQVRPESQKVQMASGGQDLILALKETIRYGIFLGTFAGTFVSVDELIAGCFGRHLPLSNNKMEGFISRGSSWTFNVPHWIQHTTYKLGIWQFIFLCVQLPWHHNKRFGCICKPLTWAHGDLFLMCLSSTQILYLSVMCFVHPILLTSVTNRLIQFFSWTCP</sequence>
<dbReference type="InterPro" id="IPR026749">
    <property type="entry name" value="Tmem135"/>
</dbReference>
<gene>
    <name evidence="1" type="ORF">Ccrd_006663</name>
</gene>
<protein>
    <submittedName>
        <fullName evidence="1">Uncharacterized protein</fullName>
    </submittedName>
</protein>
<proteinExistence type="predicted"/>
<dbReference type="AlphaFoldDB" id="A0A103XIB2"/>